<dbReference type="VEuPathDB" id="FungiDB:Z519_10446"/>
<name>A0A0D2FQX6_CLAB1</name>
<evidence type="ECO:0000313" key="2">
    <source>
        <dbReference type="Proteomes" id="UP000053789"/>
    </source>
</evidence>
<accession>A0A0D2FQX6</accession>
<dbReference type="HOGENOM" id="CLU_2812131_0_0_1"/>
<protein>
    <recommendedName>
        <fullName evidence="3">3-oxoacyl-[acyl-carrier protein] reductase</fullName>
    </recommendedName>
</protein>
<evidence type="ECO:0008006" key="3">
    <source>
        <dbReference type="Google" id="ProtNLM"/>
    </source>
</evidence>
<reference evidence="1" key="1">
    <citation type="submission" date="2015-01" db="EMBL/GenBank/DDBJ databases">
        <title>The Genome Sequence of Cladophialophora bantiana CBS 173.52.</title>
        <authorList>
            <consortium name="The Broad Institute Genomics Platform"/>
            <person name="Cuomo C."/>
            <person name="de Hoog S."/>
            <person name="Gorbushina A."/>
            <person name="Stielow B."/>
            <person name="Teixiera M."/>
            <person name="Abouelleil A."/>
            <person name="Chapman S.B."/>
            <person name="Priest M."/>
            <person name="Young S.K."/>
            <person name="Wortman J."/>
            <person name="Nusbaum C."/>
            <person name="Birren B."/>
        </authorList>
    </citation>
    <scope>NUCLEOTIDE SEQUENCE [LARGE SCALE GENOMIC DNA]</scope>
    <source>
        <strain evidence="1">CBS 173.52</strain>
    </source>
</reference>
<dbReference type="SUPFAM" id="SSF51735">
    <property type="entry name" value="NAD(P)-binding Rossmann-fold domains"/>
    <property type="match status" value="1"/>
</dbReference>
<gene>
    <name evidence="1" type="ORF">Z519_10446</name>
</gene>
<dbReference type="AlphaFoldDB" id="A0A0D2FQX6"/>
<dbReference type="OrthoDB" id="5840532at2759"/>
<proteinExistence type="predicted"/>
<evidence type="ECO:0000313" key="1">
    <source>
        <dbReference type="EMBL" id="KIW88962.1"/>
    </source>
</evidence>
<dbReference type="InterPro" id="IPR036291">
    <property type="entry name" value="NAD(P)-bd_dom_sf"/>
</dbReference>
<sequence>MESERFKIINPIFVDSVALVSGAGSGIGRQIAREFGRNGVNKLSFVDISKLGLQETKELLSEGEGSV</sequence>
<dbReference type="GeneID" id="27703374"/>
<dbReference type="Gene3D" id="3.40.50.720">
    <property type="entry name" value="NAD(P)-binding Rossmann-like Domain"/>
    <property type="match status" value="1"/>
</dbReference>
<organism evidence="1 2">
    <name type="scientific">Cladophialophora bantiana (strain ATCC 10958 / CBS 173.52 / CDC B-1940 / NIH 8579)</name>
    <name type="common">Xylohypha bantiana</name>
    <dbReference type="NCBI Taxonomy" id="1442370"/>
    <lineage>
        <taxon>Eukaryota</taxon>
        <taxon>Fungi</taxon>
        <taxon>Dikarya</taxon>
        <taxon>Ascomycota</taxon>
        <taxon>Pezizomycotina</taxon>
        <taxon>Eurotiomycetes</taxon>
        <taxon>Chaetothyriomycetidae</taxon>
        <taxon>Chaetothyriales</taxon>
        <taxon>Herpotrichiellaceae</taxon>
        <taxon>Cladophialophora</taxon>
    </lineage>
</organism>
<dbReference type="Proteomes" id="UP000053789">
    <property type="component" value="Unassembled WGS sequence"/>
</dbReference>
<dbReference type="RefSeq" id="XP_016615631.1">
    <property type="nucleotide sequence ID" value="XM_016768163.1"/>
</dbReference>
<dbReference type="EMBL" id="KN846997">
    <property type="protein sequence ID" value="KIW88962.1"/>
    <property type="molecule type" value="Genomic_DNA"/>
</dbReference>
<keyword evidence="2" id="KW-1185">Reference proteome</keyword>